<keyword evidence="3" id="KW-1185">Reference proteome</keyword>
<feature type="region of interest" description="Disordered" evidence="1">
    <location>
        <begin position="37"/>
        <end position="57"/>
    </location>
</feature>
<feature type="compositionally biased region" description="Low complexity" evidence="1">
    <location>
        <begin position="37"/>
        <end position="52"/>
    </location>
</feature>
<organism evidence="2 3">
    <name type="scientific">Saccharothrix hoggarensis</name>
    <dbReference type="NCBI Taxonomy" id="913853"/>
    <lineage>
        <taxon>Bacteria</taxon>
        <taxon>Bacillati</taxon>
        <taxon>Actinomycetota</taxon>
        <taxon>Actinomycetes</taxon>
        <taxon>Pseudonocardiales</taxon>
        <taxon>Pseudonocardiaceae</taxon>
        <taxon>Saccharothrix</taxon>
    </lineage>
</organism>
<dbReference type="PROSITE" id="PS51257">
    <property type="entry name" value="PROKAR_LIPOPROTEIN"/>
    <property type="match status" value="1"/>
</dbReference>
<name>A0ABW3QGM2_9PSEU</name>
<dbReference type="EMBL" id="JBHTLK010000011">
    <property type="protein sequence ID" value="MFD1146334.1"/>
    <property type="molecule type" value="Genomic_DNA"/>
</dbReference>
<reference evidence="3" key="1">
    <citation type="journal article" date="2019" name="Int. J. Syst. Evol. Microbiol.">
        <title>The Global Catalogue of Microorganisms (GCM) 10K type strain sequencing project: providing services to taxonomists for standard genome sequencing and annotation.</title>
        <authorList>
            <consortium name="The Broad Institute Genomics Platform"/>
            <consortium name="The Broad Institute Genome Sequencing Center for Infectious Disease"/>
            <person name="Wu L."/>
            <person name="Ma J."/>
        </authorList>
    </citation>
    <scope>NUCLEOTIDE SEQUENCE [LARGE SCALE GENOMIC DNA]</scope>
    <source>
        <strain evidence="3">CCUG 60214</strain>
    </source>
</reference>
<dbReference type="RefSeq" id="WP_380719970.1">
    <property type="nucleotide sequence ID" value="NZ_JBHTLK010000011.1"/>
</dbReference>
<sequence length="196" mass="20530">MRPRTAELGVVLCAAAVVVLVAGCSKTISGIPLPAGGAGAFPGTSPSSVSSPDRPREIKLDGAEPCGLLTEEQLPALQIDRAGRVVDNDFYQTKGCSWTVIGASSRLVPVTAEGISVWTEGKRAGQAAEIDPVRDFPAITVTLPNDGGRCDVMVDTAEGQYLVASFTVVPTYEDRFPKPCDGARKLAEAAMENLLK</sequence>
<accession>A0ABW3QGM2</accession>
<dbReference type="InterPro" id="IPR024520">
    <property type="entry name" value="DUF3558"/>
</dbReference>
<gene>
    <name evidence="2" type="ORF">ACFQ3T_04285</name>
</gene>
<evidence type="ECO:0000256" key="1">
    <source>
        <dbReference type="SAM" id="MobiDB-lite"/>
    </source>
</evidence>
<comment type="caution">
    <text evidence="2">The sequence shown here is derived from an EMBL/GenBank/DDBJ whole genome shotgun (WGS) entry which is preliminary data.</text>
</comment>
<evidence type="ECO:0000313" key="3">
    <source>
        <dbReference type="Proteomes" id="UP001597168"/>
    </source>
</evidence>
<evidence type="ECO:0000313" key="2">
    <source>
        <dbReference type="EMBL" id="MFD1146334.1"/>
    </source>
</evidence>
<dbReference type="Pfam" id="PF12079">
    <property type="entry name" value="DUF3558"/>
    <property type="match status" value="1"/>
</dbReference>
<dbReference type="Proteomes" id="UP001597168">
    <property type="component" value="Unassembled WGS sequence"/>
</dbReference>
<proteinExistence type="predicted"/>
<protein>
    <submittedName>
        <fullName evidence="2">DUF3558 domain-containing protein</fullName>
    </submittedName>
</protein>